<dbReference type="EMBL" id="JBIACK010000001">
    <property type="protein sequence ID" value="MFE8699427.1"/>
    <property type="molecule type" value="Genomic_DNA"/>
</dbReference>
<dbReference type="InterPro" id="IPR050300">
    <property type="entry name" value="GDXG_lipolytic_enzyme"/>
</dbReference>
<reference evidence="4 5" key="1">
    <citation type="submission" date="2024-08" db="EMBL/GenBank/DDBJ databases">
        <title>Two novel Cytobacillus novel species.</title>
        <authorList>
            <person name="Liu G."/>
        </authorList>
    </citation>
    <scope>NUCLEOTIDE SEQUENCE [LARGE SCALE GENOMIC DNA]</scope>
    <source>
        <strain evidence="4 5">FJAT-54145</strain>
    </source>
</reference>
<proteinExistence type="inferred from homology"/>
<dbReference type="SUPFAM" id="SSF53474">
    <property type="entry name" value="alpha/beta-Hydrolases"/>
    <property type="match status" value="1"/>
</dbReference>
<evidence type="ECO:0000256" key="1">
    <source>
        <dbReference type="ARBA" id="ARBA00010515"/>
    </source>
</evidence>
<organism evidence="4 5">
    <name type="scientific">Cytobacillus spartinae</name>
    <dbReference type="NCBI Taxonomy" id="3299023"/>
    <lineage>
        <taxon>Bacteria</taxon>
        <taxon>Bacillati</taxon>
        <taxon>Bacillota</taxon>
        <taxon>Bacilli</taxon>
        <taxon>Bacillales</taxon>
        <taxon>Bacillaceae</taxon>
        <taxon>Cytobacillus</taxon>
    </lineage>
</organism>
<evidence type="ECO:0000313" key="5">
    <source>
        <dbReference type="Proteomes" id="UP001601059"/>
    </source>
</evidence>
<dbReference type="InterPro" id="IPR029058">
    <property type="entry name" value="AB_hydrolase_fold"/>
</dbReference>
<sequence>MSLHPQAKALLQMFEARNAPSLEEVSLQEARGMFEQSAKLLNKAEDIFHVEDRKIQGYQREMKVRIYTPSDNDRLPVLVYFHGGGWVIGNLETHDSLCRSLANQSNCKVVSVDYGLAPENKFPVAVEDAYLATKWVSEHADELNVDKNNIAVGGDSAGGNLAAVVCYLANERKGPSISQQLLFYPSTGFEYTESYEKYGEGYYLTKSQMKWFREQYLNDETDTLNPLAAPMLLSDEDTALLPTAYIVTAEFDPLCDGGENYSRKLTNAGVQTTYICYPGMIHGFISMAGVLDDGKKAITEAALYLKEQFANKVK</sequence>
<keyword evidence="2 4" id="KW-0378">Hydrolase</keyword>
<protein>
    <submittedName>
        <fullName evidence="4">Alpha/beta hydrolase</fullName>
    </submittedName>
</protein>
<dbReference type="RefSeq" id="WP_389357618.1">
    <property type="nucleotide sequence ID" value="NZ_JBIACK010000001.1"/>
</dbReference>
<comment type="caution">
    <text evidence="4">The sequence shown here is derived from an EMBL/GenBank/DDBJ whole genome shotgun (WGS) entry which is preliminary data.</text>
</comment>
<dbReference type="PANTHER" id="PTHR48081:SF8">
    <property type="entry name" value="ALPHA_BETA HYDROLASE FOLD-3 DOMAIN-CONTAINING PROTEIN-RELATED"/>
    <property type="match status" value="1"/>
</dbReference>
<dbReference type="Proteomes" id="UP001601059">
    <property type="component" value="Unassembled WGS sequence"/>
</dbReference>
<feature type="domain" description="Alpha/beta hydrolase fold-3" evidence="3">
    <location>
        <begin position="78"/>
        <end position="285"/>
    </location>
</feature>
<name>A0ABW6K771_9BACI</name>
<dbReference type="InterPro" id="IPR002168">
    <property type="entry name" value="Lipase_GDXG_HIS_AS"/>
</dbReference>
<evidence type="ECO:0000256" key="2">
    <source>
        <dbReference type="ARBA" id="ARBA00022801"/>
    </source>
</evidence>
<dbReference type="PANTHER" id="PTHR48081">
    <property type="entry name" value="AB HYDROLASE SUPERFAMILY PROTEIN C4A8.06C"/>
    <property type="match status" value="1"/>
</dbReference>
<accession>A0ABW6K771</accession>
<gene>
    <name evidence="4" type="ORF">ACFYKX_02190</name>
</gene>
<dbReference type="Pfam" id="PF07859">
    <property type="entry name" value="Abhydrolase_3"/>
    <property type="match status" value="1"/>
</dbReference>
<dbReference type="PROSITE" id="PS01173">
    <property type="entry name" value="LIPASE_GDXG_HIS"/>
    <property type="match status" value="1"/>
</dbReference>
<evidence type="ECO:0000313" key="4">
    <source>
        <dbReference type="EMBL" id="MFE8699427.1"/>
    </source>
</evidence>
<evidence type="ECO:0000259" key="3">
    <source>
        <dbReference type="Pfam" id="PF07859"/>
    </source>
</evidence>
<keyword evidence="5" id="KW-1185">Reference proteome</keyword>
<comment type="similarity">
    <text evidence="1">Belongs to the 'GDXG' lipolytic enzyme family.</text>
</comment>
<dbReference type="InterPro" id="IPR013094">
    <property type="entry name" value="AB_hydrolase_3"/>
</dbReference>
<dbReference type="Gene3D" id="3.40.50.1820">
    <property type="entry name" value="alpha/beta hydrolase"/>
    <property type="match status" value="1"/>
</dbReference>
<dbReference type="GO" id="GO:0016787">
    <property type="term" value="F:hydrolase activity"/>
    <property type="evidence" value="ECO:0007669"/>
    <property type="project" value="UniProtKB-KW"/>
</dbReference>